<evidence type="ECO:0000256" key="1">
    <source>
        <dbReference type="ARBA" id="ARBA00029464"/>
    </source>
</evidence>
<dbReference type="SUPFAM" id="SSF53474">
    <property type="entry name" value="alpha/beta-Hydrolases"/>
    <property type="match status" value="1"/>
</dbReference>
<dbReference type="Gene3D" id="3.40.50.1820">
    <property type="entry name" value="alpha/beta hydrolase"/>
    <property type="match status" value="1"/>
</dbReference>
<protein>
    <submittedName>
        <fullName evidence="2">Thiohydrolase</fullName>
    </submittedName>
</protein>
<comment type="similarity">
    <text evidence="1">Belongs to the polyketide transferase af380 family.</text>
</comment>
<organism evidence="2 3">
    <name type="scientific">Hyphodiscus hymeniophilus</name>
    <dbReference type="NCBI Taxonomy" id="353542"/>
    <lineage>
        <taxon>Eukaryota</taxon>
        <taxon>Fungi</taxon>
        <taxon>Dikarya</taxon>
        <taxon>Ascomycota</taxon>
        <taxon>Pezizomycotina</taxon>
        <taxon>Leotiomycetes</taxon>
        <taxon>Helotiales</taxon>
        <taxon>Hyphodiscaceae</taxon>
        <taxon>Hyphodiscus</taxon>
    </lineage>
</organism>
<gene>
    <name evidence="2" type="ORF">D0Z07_7342</name>
</gene>
<sequence length="357" mass="39424">MTRTYDEVTFKTLDGIIMSGYLYAASRKGPAVILTPGVRKHKSVLKCFKGSKNLSKADVGYSRKNIANNQLQFNCVKEDFYPGFCECFQRVGITALIYDPRNTGTSGGFPRNDIDPIKQVEDYSDAFIYLSTLPIVDSSAIVFWGVSFTGATVIAAAAIDKRVAAVICVAPILQYSYVSDDYVDTVVSKMIRDRENQILHGHPPFFVSTTESRGLVPANSHIDVNPREGDVPLTHNRGGTTIQSFYRSLLWQPVPLGVMHRIDPTPVMFLTPEHDTISPTQNQIEIFATLTGPKKFHLAMGRGHVNVLMGDDMAMLAKLQSDFIWQVTKGRFKPKNGPASITNGLKANEESNGVKVV</sequence>
<proteinExistence type="inferred from homology"/>
<accession>A0A9P6VEL7</accession>
<keyword evidence="3" id="KW-1185">Reference proteome</keyword>
<name>A0A9P6VEL7_9HELO</name>
<dbReference type="PANTHER" id="PTHR47751">
    <property type="entry name" value="SUPERFAMILY HYDROLASE, PUTATIVE (AFU_ORTHOLOGUE AFUA_2G16580)-RELATED"/>
    <property type="match status" value="1"/>
</dbReference>
<evidence type="ECO:0000313" key="3">
    <source>
        <dbReference type="Proteomes" id="UP000785200"/>
    </source>
</evidence>
<dbReference type="OrthoDB" id="2498029at2759"/>
<dbReference type="InterPro" id="IPR051411">
    <property type="entry name" value="Polyketide_trans_af380"/>
</dbReference>
<dbReference type="AlphaFoldDB" id="A0A9P6VEL7"/>
<dbReference type="Gene3D" id="1.10.10.800">
    <property type="match status" value="1"/>
</dbReference>
<comment type="caution">
    <text evidence="2">The sequence shown here is derived from an EMBL/GenBank/DDBJ whole genome shotgun (WGS) entry which is preliminary data.</text>
</comment>
<dbReference type="EMBL" id="VNKQ01000015">
    <property type="protein sequence ID" value="KAG0646457.1"/>
    <property type="molecule type" value="Genomic_DNA"/>
</dbReference>
<dbReference type="InterPro" id="IPR029058">
    <property type="entry name" value="AB_hydrolase_fold"/>
</dbReference>
<dbReference type="Proteomes" id="UP000785200">
    <property type="component" value="Unassembled WGS sequence"/>
</dbReference>
<dbReference type="PANTHER" id="PTHR47751:SF2">
    <property type="entry name" value="DLTD N-TERMINAL DOMAIN PROTEIN (AFU_ORTHOLOGUE AFUA_8G00380)-RELATED"/>
    <property type="match status" value="1"/>
</dbReference>
<reference evidence="2" key="1">
    <citation type="submission" date="2019-07" db="EMBL/GenBank/DDBJ databases">
        <title>Hyphodiscus hymeniophilus genome sequencing and assembly.</title>
        <authorList>
            <person name="Kramer G."/>
            <person name="Nodwell J."/>
        </authorList>
    </citation>
    <scope>NUCLEOTIDE SEQUENCE</scope>
    <source>
        <strain evidence="2">ATCC 34498</strain>
    </source>
</reference>
<evidence type="ECO:0000313" key="2">
    <source>
        <dbReference type="EMBL" id="KAG0646457.1"/>
    </source>
</evidence>